<evidence type="ECO:0000313" key="1">
    <source>
        <dbReference type="EMBL" id="OKS85142.1"/>
    </source>
</evidence>
<comment type="caution">
    <text evidence="1">The sequence shown here is derived from an EMBL/GenBank/DDBJ whole genome shotgun (WGS) entry which is preliminary data.</text>
</comment>
<dbReference type="STRING" id="1302689.RG47T_0586"/>
<keyword evidence="2" id="KW-1185">Reference proteome</keyword>
<organism evidence="1 2">
    <name type="scientific">Mucilaginibacter polytrichastri</name>
    <dbReference type="NCBI Taxonomy" id="1302689"/>
    <lineage>
        <taxon>Bacteria</taxon>
        <taxon>Pseudomonadati</taxon>
        <taxon>Bacteroidota</taxon>
        <taxon>Sphingobacteriia</taxon>
        <taxon>Sphingobacteriales</taxon>
        <taxon>Sphingobacteriaceae</taxon>
        <taxon>Mucilaginibacter</taxon>
    </lineage>
</organism>
<protein>
    <recommendedName>
        <fullName evidence="3">Glycosyl transferase family 1 domain-containing protein</fullName>
    </recommendedName>
</protein>
<evidence type="ECO:0000313" key="2">
    <source>
        <dbReference type="Proteomes" id="UP000186720"/>
    </source>
</evidence>
<reference evidence="1 2" key="1">
    <citation type="submission" date="2016-11" db="EMBL/GenBank/DDBJ databases">
        <title>Whole Genome Sequencing of Mucilaginibacter polytrichastri RG4-7(T) isolated from the moss sample.</title>
        <authorList>
            <person name="Li Y."/>
        </authorList>
    </citation>
    <scope>NUCLEOTIDE SEQUENCE [LARGE SCALE GENOMIC DNA]</scope>
    <source>
        <strain evidence="1 2">RG4-7</strain>
    </source>
</reference>
<dbReference type="AlphaFoldDB" id="A0A1Q5ZTP4"/>
<dbReference type="Proteomes" id="UP000186720">
    <property type="component" value="Unassembled WGS sequence"/>
</dbReference>
<gene>
    <name evidence="1" type="ORF">RG47T_0586</name>
</gene>
<sequence>MVFKKGDVSDMVNKILDITQNENLEKQLIEASHKHLKEHSPAVIGSAYYNIITEALTDL</sequence>
<accession>A0A1Q5ZTP4</accession>
<evidence type="ECO:0008006" key="3">
    <source>
        <dbReference type="Google" id="ProtNLM"/>
    </source>
</evidence>
<name>A0A1Q5ZTP4_9SPHI</name>
<dbReference type="EMBL" id="MPPL01000001">
    <property type="protein sequence ID" value="OKS85142.1"/>
    <property type="molecule type" value="Genomic_DNA"/>
</dbReference>
<proteinExistence type="predicted"/>